<protein>
    <submittedName>
        <fullName evidence="2">Uncharacterized protein</fullName>
    </submittedName>
</protein>
<sequence length="533" mass="58458">MSKSAASSSWVGAPPLAEEGFAYSEGGFLAEASGQNRHPRASKHELDTHFTTGNASDHPAHWFEAQLIHYGLNVSKNKAVARTRLLDAFNSGSLEVPPHVARLEADMKKRWTKMDREAKKGLPSAGVKRNREPSPEPASKKAKPSPAAKKPTPKAAEKKTASGRATPKTTEKKTAPKKATPKAAEKKAAPKPTEKKTAPKTTVKQEPSSAVNKPVPAPPVKKQTARCVRGGSSQGPGRGVVKQEASPSPQPPRTKQTARCTGRAGRSQGPGREAAKPEASPSPQPPRKRQTARCTGRGGLGQSPGRGAAEPEASPSPQPPRQKQTARRSGAFMARERIPPPIEHHWDDNSDGYDSGSIDNEGDHHMRDDPPPPYRESDGDGLKPLGILNGEYNVESEYVESQWRSLEYDFSMTLTIAGRQLWGQFELGIIAGVIYFPERPWRSSEEPVEFLWRGEEQHGPIQFGDNNRGWMRFLGGGRIKGCFETHGLDFTADWIPMHGTRSPVEVATLKQQWDGFSEERYERERRGRWGGGW</sequence>
<dbReference type="OrthoDB" id="4121058at2759"/>
<dbReference type="EMBL" id="NJES01000040">
    <property type="protein sequence ID" value="PHH79594.1"/>
    <property type="molecule type" value="Genomic_DNA"/>
</dbReference>
<evidence type="ECO:0000313" key="3">
    <source>
        <dbReference type="Proteomes" id="UP000226431"/>
    </source>
</evidence>
<accession>A0A2C5ZJJ7</accession>
<feature type="region of interest" description="Disordered" evidence="1">
    <location>
        <begin position="116"/>
        <end position="383"/>
    </location>
</feature>
<feature type="compositionally biased region" description="Basic and acidic residues" evidence="1">
    <location>
        <begin position="183"/>
        <end position="197"/>
    </location>
</feature>
<feature type="compositionally biased region" description="Basic and acidic residues" evidence="1">
    <location>
        <begin position="334"/>
        <end position="348"/>
    </location>
</feature>
<feature type="compositionally biased region" description="Low complexity" evidence="1">
    <location>
        <begin position="144"/>
        <end position="154"/>
    </location>
</feature>
<feature type="compositionally biased region" description="Low complexity" evidence="1">
    <location>
        <begin position="199"/>
        <end position="214"/>
    </location>
</feature>
<comment type="caution">
    <text evidence="2">The sequence shown here is derived from an EMBL/GenBank/DDBJ whole genome shotgun (WGS) entry which is preliminary data.</text>
</comment>
<feature type="compositionally biased region" description="Basic and acidic residues" evidence="1">
    <location>
        <begin position="361"/>
        <end position="381"/>
    </location>
</feature>
<reference evidence="2 3" key="1">
    <citation type="submission" date="2017-06" db="EMBL/GenBank/DDBJ databases">
        <title>Ant-infecting Ophiocordyceps genomes reveal a high diversity of potential behavioral manipulation genes and a possible major role for enterotoxins.</title>
        <authorList>
            <person name="De Bekker C."/>
            <person name="Evans H.C."/>
            <person name="Brachmann A."/>
            <person name="Hughes D.P."/>
        </authorList>
    </citation>
    <scope>NUCLEOTIDE SEQUENCE [LARGE SCALE GENOMIC DNA]</scope>
    <source>
        <strain evidence="2 3">Map16</strain>
    </source>
</reference>
<organism evidence="2 3">
    <name type="scientific">Ophiocordyceps camponoti-rufipedis</name>
    <dbReference type="NCBI Taxonomy" id="2004952"/>
    <lineage>
        <taxon>Eukaryota</taxon>
        <taxon>Fungi</taxon>
        <taxon>Dikarya</taxon>
        <taxon>Ascomycota</taxon>
        <taxon>Pezizomycotina</taxon>
        <taxon>Sordariomycetes</taxon>
        <taxon>Hypocreomycetidae</taxon>
        <taxon>Hypocreales</taxon>
        <taxon>Ophiocordycipitaceae</taxon>
        <taxon>Ophiocordyceps</taxon>
    </lineage>
</organism>
<gene>
    <name evidence="2" type="ORF">CDD80_4356</name>
</gene>
<evidence type="ECO:0000313" key="2">
    <source>
        <dbReference type="EMBL" id="PHH79594.1"/>
    </source>
</evidence>
<name>A0A2C5ZJJ7_9HYPO</name>
<keyword evidence="3" id="KW-1185">Reference proteome</keyword>
<dbReference type="Proteomes" id="UP000226431">
    <property type="component" value="Unassembled WGS sequence"/>
</dbReference>
<dbReference type="AlphaFoldDB" id="A0A2C5ZJJ7"/>
<proteinExistence type="predicted"/>
<evidence type="ECO:0000256" key="1">
    <source>
        <dbReference type="SAM" id="MobiDB-lite"/>
    </source>
</evidence>